<dbReference type="Proteomes" id="UP001162992">
    <property type="component" value="Chromosome 3"/>
</dbReference>
<comment type="caution">
    <text evidence="1">The sequence shown here is derived from an EMBL/GenBank/DDBJ whole genome shotgun (WGS) entry which is preliminary data.</text>
</comment>
<accession>A0ACC2E5T9</accession>
<proteinExistence type="predicted"/>
<sequence length="3866" mass="425285">MGDGSATSSGMHHTLHPPPPPPPQQQHQQQQEQQQQYQQQLVALLTAASDSSSATASDDASRATALNSLHHLILLPQTNLLVRRSFARLFQSVHQLLSDKAYVVKHAAAILFGALSAVGAAPVSSSNGRPNAALTGGPADRFVGWALPLLTGACPDSDAVVLALVATREFFVSGDVGTSEQFVTPILRACQDVLEDGGTSMTVVQPLLDLLKVIAIRFHHCFQPHFVDMVDLLLGWALEPGVSETDRQVITGSFMEFQKLWVGSLPFPLKLLSKFLDDMELMAQDATPATEQQLRRLLALASCFVAVLQSTASGVLELSQIDLLAKSFEQLLARLLICFKNVGVKFGDFRWTNQAANCLIILADFLKEKFAGYYELAIDVLLSNLVAENIEETLKQRSIVGLAAVPFCVARTPGQIQELLKANLHLLRSQGLSLIPSNVDKVVGSGSVVSILRLHPSRLVTGIVAATYLFLLQHVSIKIVMGAAKCVEDELERLKMYFLDRFGKAERPSFGMAPSTAIQKSVSVKPLSESEAISLFKFDLAVLVSSFSTGISAPSSSHLHACTCEGMEANYIDKLISQKLSPFEDPIQWYSDLQLALIQALRRLWSLRLSKKPSGAMHDNPQVVYEQNTEVYKSISRVTGIDCLNQCSWMMARGLDAHASLPVKVEVLEWIANLAEDEISGGKYLSSHVWQSFDNHIKENLCRTMQGAGIGYDLLRMLIAAAGDREPRVRGRVATVLELLLQAELIGASQLEAVAGIALERLGDPEVAIQGAYMSLLSLAAPGALWIHGWLNNDSSISDKPILSSSSLRDSKCGNWKQVFAIRHFSQYLRPQQLVSILSYITQRSQIFPSSWLQRLFHCSPGHIKLGHSRRALEKSLVGQDGGLIDVKHDTQSLELDVGVELLERSCASSNLVAAWWAVNEAARHCITVKLRTHLGGPTQTFAAIERILLEIPQQVQTELGQREGFSSPSISNLQLLPMRLLLEFVEGLQKNIYNAYEGSVILPTPQPASVLFFRANKKVCEEWFARIREALMNASAAIQCHSAAFHYAMLRLQDLRGIAATAVRETVRTQSSDTGPNLKIKVQQDVLRVIRNASIALCRAHDADGLLGLQTWAASTFGPLISDDVSSIQKVSSQFGPLGWITGLTLQAKGQYERAAAHFTNLLQSEEALVAMGADNVQFTIARTIECYVALADWDSLDAWLQDLQNLRVRNAGKAYAGSLTTAGNDMNAIHAMSRFDAGDVVGTWGYLDLTPQSSIELTIDPRQALQRSEQMLLQAMLRKESTNEEKGRELKLARSMIEEVLNVSAFDGVFDAAPLTMQLECINVFEAGTGISSSRYGNIRQDRFLSILPLVMGSSLDALHQDSLLWLKLLRVYRTVYPKSLPTLQLQLQLARLARRQSNYRLAYRLLQEVPNSDSVTFEDGKESSNWLNWKFLLGRFLYEQSLLLFSDGKHEEAIGQLWCIVSSYIPFSESVPVGEVDLLKAKACLKFSSWLKQRSFYVPSESLLSGLELKGRSGHIAGSSVKIAEVFSSVKNLGPYLRPVAILEELIGAGIKAATLLFPGMARAWFSYASWCFAHAKNSFIGTSTIHEPLIFPKLLEKEFSPVASSFLEKDVEYIRSLLQTAVQEHCKKVSGGKEWISRADFQLLSSSDVSNHVEAFVQRVLYLMQAASGSNESADSSAESPVMLLSKQLHQELQMLDYSGSAHVVSEIMNIWWKQRKVSMFGCAARGFLQYLSMSMRKTCNKEGDSSYWHTTVKAVRPDSVLSASLHVLCILQNYGVELEDVFQQGLASVPPSPWQDITSQLFARLSNHPEPKVRKQLEGLLLALANVSPWAIVYPTLVDWNASDGEPSDELRHILDCLINLHPKLVKDVQLMISELGSITVLWEEQWAGTLQDLHSDVTRRISTLKEEAVRVAENQTLSHAEKLRINASKYSAMMSPIVVALERRLISTSRSPETPHEVWFQEHYGSQLKSAISFFKTPPSIAASLGEVWRPLDAIATSLANHQKKSSVLLSDVAPKLAALKCSDAPMPGLGAHIMSLDASFPYVPVGLGKDSNGGNLSEVVTIATFDEQVAILATKTKPKKLSFVGSDGIHYTYLLKGREDLRLDARVMQLLHAVNGMLHSHSITRHHGLAVRNYSVTPISGRAGLIQWVDNVTSIYSVFKSWQQRAHAAHMNSSDISGAPSVPRPSDMFYGKIIPALKEKGLRKVLSRRDWPHEVKRKVLLELMKETPRQLLYRELWCASEGLTAFTLKLKKFSGSVAVMSMIGHVLGLGDRHLDNILVDFTSGDVVHIDYNVCFDKGLRLKIPEIVPFRLTQTMQAALGPTGIEGSFRANCEAVLEALQRNKDVILMLLEVFVWDPLVEWMRGDGHDEATIGGEERKGMELAVSLSIFASHVQEIRVPLQEHQDELLTNLPSVASALQRLAEAYERYERVSKVVFHADQSRRAAAKAEATARIIMSETSSLVEKTRVAYEVLAREFALAKGVVTEAARESTQWVEQHSRVLDALRNNSVPELQAIGQLPGPLEALSLTSAVLAAGVPLTVVPEPAQVHCREVDREVSQYTAAQHEALLHGGRTLQAYALALQRLLPTNYIASSYVHSWAQILQLSMRQFSVEPLAAARRQMIDVVARGRGEHDEAIKQKYGNLRVHVERLLKEIRKLHEDHAELEASLDPDAEQKAKDRVLGIFTRHLQLVNQVKKEEDGTSSAGNAKAEEVKESLTLEIEEKRTKVVMVLQAAAASLFGELGEKIAIIQNAAIERAVFGIGDDLGTQNPRWCLSELQELVERCLLTSLILTEVQQAGIQTSLRAAGSWESSTSVIADWAVKCRACVNGVEDLANQMVGVVLPEAIKASLSRDPAVMEAFANISQIRGAVDTALQQVVQIEIQRSALVELENNYAEKVGEISQRQALLEAAAARGRDHLSWEEAEELATQEELCREQLDQLHRAWAQRGAQATALSRREANVRSSLAETELHFQSLVTIDREGESQVMRGKVLLAAFSRIFSGLESLDQVLSTFGSGIYSSNEGHIDAATTGFLGLESVWKAANILQEKTFFAWKVGIIDVLLDSCIHDASTIDLNFSFEQLLIHQKKKIEAQLQSFLDQYLRERVASVLFELLSKDKMVIKSLTIQNSENDLQPLKKEGEAVKRALRILNEYCDVHETVRAAKAAASSMKVQADEVMQALQNAQLEAAQMEWLHDSVLSRIQPRIQLLGLPSSMVGDKAALNIAWWNRKQLLESLQSAITAITRATEGLQGCDAASVAAEEQLDRAMAWACAGPSAGGSVGSNATRGNGIPAEFHEHLRRRRQLLWSGQEQVAGIMRLCGAVLEFEASRDGVLDIPGVEPSKNGLNDGKAWQQAYQNMIAKLEVACVSFTSSDLEWQATKKKMEAASSSLSRCTEELQVTSINSESVSGEFQAATAELKDCILGATNSVTSLCNVLKTQSALTVESGSMLEEVLAITDGAESALDVHALAKEASGEHSKLMSHLNKISTVMMPLEPMLTSASAAAASFAGNPTISDQQEPKADLNSGHLQVILQSLQTNLLDIVPILNSTVPGLIVTVKQLHVSLMKLARAASSDAGVLHKALEGVGESQAARSQDDAIMTSELAGHDGELSNNRFNGFYESIIDVGNTAAETHSESELLQEDECWISPPESGYTDDVIYHSDNISDTVNLTPTDAPKLVSQATIEQNMNMVVVPPTDVLKEKELGHLTPMQGQSPLLSEAKSQGSDSGRSDMCNDIQTSLLSSTDGSFVVAKQLNNEGDPILASSVKIDKQQIGHGRTTMRSPVISSSTLDHRGRNSRERNPYAVSVLNRVRTKLEGRDTDGNRPLHVSEQVDHLLRQATSIDNLCNMYEGWTPWI</sequence>
<dbReference type="EMBL" id="CM055094">
    <property type="protein sequence ID" value="KAJ7561859.1"/>
    <property type="molecule type" value="Genomic_DNA"/>
</dbReference>
<gene>
    <name evidence="1" type="ORF">O6H91_03G044300</name>
</gene>
<organism evidence="1 2">
    <name type="scientific">Diphasiastrum complanatum</name>
    <name type="common">Issler's clubmoss</name>
    <name type="synonym">Lycopodium complanatum</name>
    <dbReference type="NCBI Taxonomy" id="34168"/>
    <lineage>
        <taxon>Eukaryota</taxon>
        <taxon>Viridiplantae</taxon>
        <taxon>Streptophyta</taxon>
        <taxon>Embryophyta</taxon>
        <taxon>Tracheophyta</taxon>
        <taxon>Lycopodiopsida</taxon>
        <taxon>Lycopodiales</taxon>
        <taxon>Lycopodiaceae</taxon>
        <taxon>Lycopodioideae</taxon>
        <taxon>Diphasiastrum</taxon>
    </lineage>
</organism>
<reference evidence="2" key="1">
    <citation type="journal article" date="2024" name="Proc. Natl. Acad. Sci. U.S.A.">
        <title>Extraordinary preservation of gene collinearity over three hundred million years revealed in homosporous lycophytes.</title>
        <authorList>
            <person name="Li C."/>
            <person name="Wickell D."/>
            <person name="Kuo L.Y."/>
            <person name="Chen X."/>
            <person name="Nie B."/>
            <person name="Liao X."/>
            <person name="Peng D."/>
            <person name="Ji J."/>
            <person name="Jenkins J."/>
            <person name="Williams M."/>
            <person name="Shu S."/>
            <person name="Plott C."/>
            <person name="Barry K."/>
            <person name="Rajasekar S."/>
            <person name="Grimwood J."/>
            <person name="Han X."/>
            <person name="Sun S."/>
            <person name="Hou Z."/>
            <person name="He W."/>
            <person name="Dai G."/>
            <person name="Sun C."/>
            <person name="Schmutz J."/>
            <person name="Leebens-Mack J.H."/>
            <person name="Li F.W."/>
            <person name="Wang L."/>
        </authorList>
    </citation>
    <scope>NUCLEOTIDE SEQUENCE [LARGE SCALE GENOMIC DNA]</scope>
    <source>
        <strain evidence="2">cv. PW_Plant_1</strain>
    </source>
</reference>
<name>A0ACC2E5T9_DIPCM</name>
<evidence type="ECO:0000313" key="1">
    <source>
        <dbReference type="EMBL" id="KAJ7561859.1"/>
    </source>
</evidence>
<evidence type="ECO:0000313" key="2">
    <source>
        <dbReference type="Proteomes" id="UP001162992"/>
    </source>
</evidence>
<protein>
    <submittedName>
        <fullName evidence="1">Uncharacterized protein</fullName>
    </submittedName>
</protein>
<keyword evidence="2" id="KW-1185">Reference proteome</keyword>